<evidence type="ECO:0000256" key="7">
    <source>
        <dbReference type="ARBA" id="ARBA00022679"/>
    </source>
</evidence>
<dbReference type="UniPathway" id="UPA00958"/>
<dbReference type="AlphaFoldDB" id="A0A0K6IGI6"/>
<dbReference type="GO" id="GO:0004672">
    <property type="term" value="F:protein kinase activity"/>
    <property type="evidence" value="ECO:0007669"/>
    <property type="project" value="InterPro"/>
</dbReference>
<dbReference type="GO" id="GO:0005886">
    <property type="term" value="C:plasma membrane"/>
    <property type="evidence" value="ECO:0007669"/>
    <property type="project" value="UniProtKB-SubCell"/>
</dbReference>
<evidence type="ECO:0000256" key="8">
    <source>
        <dbReference type="ARBA" id="ARBA00022741"/>
    </source>
</evidence>
<keyword evidence="18" id="KW-1185">Reference proteome</keyword>
<dbReference type="Pfam" id="PF06293">
    <property type="entry name" value="Kdo"/>
    <property type="match status" value="1"/>
</dbReference>
<evidence type="ECO:0000256" key="15">
    <source>
        <dbReference type="HAMAP-Rule" id="MF_00521"/>
    </source>
</evidence>
<dbReference type="EMBL" id="CYHG01000001">
    <property type="protein sequence ID" value="CUB02245.1"/>
    <property type="molecule type" value="Genomic_DNA"/>
</dbReference>
<evidence type="ECO:0000256" key="9">
    <source>
        <dbReference type="ARBA" id="ARBA00022777"/>
    </source>
</evidence>
<dbReference type="Gene3D" id="1.10.510.10">
    <property type="entry name" value="Transferase(Phosphotransferase) domain 1"/>
    <property type="match status" value="1"/>
</dbReference>
<organism evidence="17 18">
    <name type="scientific">Marinomonas fungiae</name>
    <dbReference type="NCBI Taxonomy" id="1137284"/>
    <lineage>
        <taxon>Bacteria</taxon>
        <taxon>Pseudomonadati</taxon>
        <taxon>Pseudomonadota</taxon>
        <taxon>Gammaproteobacteria</taxon>
        <taxon>Oceanospirillales</taxon>
        <taxon>Oceanospirillaceae</taxon>
        <taxon>Marinomonas</taxon>
    </lineage>
</organism>
<dbReference type="RefSeq" id="WP_055461232.1">
    <property type="nucleotide sequence ID" value="NZ_CYHG01000001.1"/>
</dbReference>
<evidence type="ECO:0000256" key="14">
    <source>
        <dbReference type="ARBA" id="ARBA00034417"/>
    </source>
</evidence>
<name>A0A0K6IGI6_9GAMM</name>
<reference evidence="18" key="1">
    <citation type="submission" date="2015-08" db="EMBL/GenBank/DDBJ databases">
        <authorList>
            <person name="Varghese N."/>
        </authorList>
    </citation>
    <scope>NUCLEOTIDE SEQUENCE [LARGE SCALE GENOMIC DNA]</scope>
    <source>
        <strain evidence="18">JCM 18476</strain>
    </source>
</reference>
<evidence type="ECO:0000256" key="11">
    <source>
        <dbReference type="ARBA" id="ARBA00022985"/>
    </source>
</evidence>
<evidence type="ECO:0000256" key="6">
    <source>
        <dbReference type="ARBA" id="ARBA00022519"/>
    </source>
</evidence>
<dbReference type="SUPFAM" id="SSF56112">
    <property type="entry name" value="Protein kinase-like (PK-like)"/>
    <property type="match status" value="1"/>
</dbReference>
<keyword evidence="5 15" id="KW-1003">Cell membrane</keyword>
<comment type="function">
    <text evidence="15">Catalyzes the ATP-dependent phosphorylation of the 3-deoxy-D-manno-octulosonic acid (Kdo) residue in Kdo-lipid IV(A) at the 4-OH position.</text>
</comment>
<evidence type="ECO:0000259" key="16">
    <source>
        <dbReference type="PROSITE" id="PS50011"/>
    </source>
</evidence>
<dbReference type="PROSITE" id="PS50011">
    <property type="entry name" value="PROTEIN_KINASE_DOM"/>
    <property type="match status" value="1"/>
</dbReference>
<dbReference type="STRING" id="1137284.GCA_001418205_00076"/>
<evidence type="ECO:0000256" key="5">
    <source>
        <dbReference type="ARBA" id="ARBA00022475"/>
    </source>
</evidence>
<comment type="pathway">
    <text evidence="2 15">Bacterial outer membrane biogenesis; LPS core biosynthesis.</text>
</comment>
<dbReference type="EC" id="2.7.1.166" evidence="4 15"/>
<dbReference type="NCBIfam" id="NF002475">
    <property type="entry name" value="PRK01723.1"/>
    <property type="match status" value="1"/>
</dbReference>
<dbReference type="Proteomes" id="UP000182769">
    <property type="component" value="Unassembled WGS sequence"/>
</dbReference>
<keyword evidence="12 15" id="KW-0472">Membrane</keyword>
<comment type="subcellular location">
    <subcellularLocation>
        <location evidence="1 15">Cell inner membrane</location>
        <topology evidence="1 15">Peripheral membrane protein</topology>
        <orientation evidence="1 15">Cytoplasmic side</orientation>
    </subcellularLocation>
</comment>
<evidence type="ECO:0000313" key="17">
    <source>
        <dbReference type="EMBL" id="CUB02245.1"/>
    </source>
</evidence>
<comment type="catalytic activity">
    <reaction evidence="14 15">
        <text>an alpha-Kdo-(2-&gt;6)-lipid IVA + ATP = a 4-O-phospho-alpha-Kdo-(2-&gt;6)-lipid IVA + ADP + H(+)</text>
        <dbReference type="Rhea" id="RHEA:74271"/>
        <dbReference type="ChEBI" id="CHEBI:15378"/>
        <dbReference type="ChEBI" id="CHEBI:30616"/>
        <dbReference type="ChEBI" id="CHEBI:176428"/>
        <dbReference type="ChEBI" id="CHEBI:193140"/>
        <dbReference type="ChEBI" id="CHEBI:456216"/>
        <dbReference type="EC" id="2.7.1.166"/>
    </reaction>
</comment>
<comment type="similarity">
    <text evidence="3 15">Belongs to the protein kinase superfamily. KdkA/RfaP family.</text>
</comment>
<accession>A0A0K6IGI6</accession>
<evidence type="ECO:0000256" key="10">
    <source>
        <dbReference type="ARBA" id="ARBA00022840"/>
    </source>
</evidence>
<feature type="domain" description="Protein kinase" evidence="16">
    <location>
        <begin position="37"/>
        <end position="237"/>
    </location>
</feature>
<feature type="active site" evidence="15">
    <location>
        <position position="167"/>
    </location>
</feature>
<evidence type="ECO:0000256" key="12">
    <source>
        <dbReference type="ARBA" id="ARBA00023136"/>
    </source>
</evidence>
<dbReference type="HAMAP" id="MF_00521">
    <property type="entry name" value="KDO_kinase"/>
    <property type="match status" value="1"/>
</dbReference>
<evidence type="ECO:0000256" key="1">
    <source>
        <dbReference type="ARBA" id="ARBA00004515"/>
    </source>
</evidence>
<evidence type="ECO:0000256" key="3">
    <source>
        <dbReference type="ARBA" id="ARBA00010327"/>
    </source>
</evidence>
<dbReference type="InterPro" id="IPR022826">
    <property type="entry name" value="KDO_kinase"/>
</dbReference>
<evidence type="ECO:0000256" key="4">
    <source>
        <dbReference type="ARBA" id="ARBA00011988"/>
    </source>
</evidence>
<keyword evidence="7 15" id="KW-0808">Transferase</keyword>
<dbReference type="InterPro" id="IPR000719">
    <property type="entry name" value="Prot_kinase_dom"/>
</dbReference>
<keyword evidence="10 15" id="KW-0067">ATP-binding</keyword>
<dbReference type="GO" id="GO:0009244">
    <property type="term" value="P:lipopolysaccharide core region biosynthetic process"/>
    <property type="evidence" value="ECO:0007669"/>
    <property type="project" value="UniProtKB-UniRule"/>
</dbReference>
<protein>
    <recommendedName>
        <fullName evidence="13 15">3-deoxy-D-manno-octulosonic acid kinase</fullName>
        <shortName evidence="15">Kdo kinase</shortName>
        <ecNumber evidence="4 15">2.7.1.166</ecNumber>
    </recommendedName>
</protein>
<proteinExistence type="inferred from homology"/>
<keyword evidence="8 15" id="KW-0547">Nucleotide-binding</keyword>
<dbReference type="OrthoDB" id="6854449at2"/>
<dbReference type="GO" id="GO:0005524">
    <property type="term" value="F:ATP binding"/>
    <property type="evidence" value="ECO:0007669"/>
    <property type="project" value="UniProtKB-UniRule"/>
</dbReference>
<keyword evidence="9 15" id="KW-0418">Kinase</keyword>
<evidence type="ECO:0000313" key="18">
    <source>
        <dbReference type="Proteomes" id="UP000182769"/>
    </source>
</evidence>
<dbReference type="InterPro" id="IPR011009">
    <property type="entry name" value="Kinase-like_dom_sf"/>
</dbReference>
<keyword evidence="6 15" id="KW-0997">Cell inner membrane</keyword>
<sequence>MPSIHPTASSDIVFISQNNKGITKDWFQPEYWQSRHKILHTATGRGTVWFVDTPIGATVLRQYRRGGLISKFNKFSFLIQPLEQTRAFKELALLETLQKLKLPAPVPVCGLVRREGLSYQAWLMTQVIPNAKDLFQVLQEGTLDYDLWRKIGQTIRRFHNHNVYHSDLNCHNIMLDEQNQVWLIDFDKCAIRDNGASWKQKNIERLHRSFEKESKKLSRFEYNPQAWQWLLNGYQDI</sequence>
<keyword evidence="11 15" id="KW-0448">Lipopolysaccharide biosynthesis</keyword>
<evidence type="ECO:0000256" key="2">
    <source>
        <dbReference type="ARBA" id="ARBA00004713"/>
    </source>
</evidence>
<evidence type="ECO:0000256" key="13">
    <source>
        <dbReference type="ARBA" id="ARBA00029511"/>
    </source>
</evidence>
<gene>
    <name evidence="15" type="primary">kdkA</name>
    <name evidence="17" type="ORF">Ga0061065_10177</name>
</gene>